<evidence type="ECO:0000313" key="3">
    <source>
        <dbReference type="Proteomes" id="UP001589532"/>
    </source>
</evidence>
<protein>
    <submittedName>
        <fullName evidence="2">Alpha/beta fold hydrolase</fullName>
    </submittedName>
</protein>
<dbReference type="InterPro" id="IPR052897">
    <property type="entry name" value="Sec-Metab_Biosynth_Hydrolase"/>
</dbReference>
<gene>
    <name evidence="2" type="ORF">ACFFSA_22095</name>
</gene>
<dbReference type="SUPFAM" id="SSF53474">
    <property type="entry name" value="alpha/beta-Hydrolases"/>
    <property type="match status" value="1"/>
</dbReference>
<reference evidence="2 3" key="1">
    <citation type="submission" date="2024-09" db="EMBL/GenBank/DDBJ databases">
        <authorList>
            <person name="Sun Q."/>
            <person name="Mori K."/>
        </authorList>
    </citation>
    <scope>NUCLEOTIDE SEQUENCE [LARGE SCALE GENOMIC DNA]</scope>
    <source>
        <strain evidence="2 3">JCM 3143</strain>
    </source>
</reference>
<feature type="domain" description="AB hydrolase-1" evidence="1">
    <location>
        <begin position="5"/>
        <end position="234"/>
    </location>
</feature>
<evidence type="ECO:0000259" key="1">
    <source>
        <dbReference type="Pfam" id="PF12697"/>
    </source>
</evidence>
<name>A0ABV5S289_9ACTN</name>
<dbReference type="RefSeq" id="WP_344984332.1">
    <property type="nucleotide sequence ID" value="NZ_BAAAXV010000001.1"/>
</dbReference>
<dbReference type="Proteomes" id="UP001589532">
    <property type="component" value="Unassembled WGS sequence"/>
</dbReference>
<dbReference type="PANTHER" id="PTHR37017">
    <property type="entry name" value="AB HYDROLASE-1 DOMAIN-CONTAINING PROTEIN-RELATED"/>
    <property type="match status" value="1"/>
</dbReference>
<dbReference type="EMBL" id="JBHMBW010000019">
    <property type="protein sequence ID" value="MFB9625784.1"/>
    <property type="molecule type" value="Genomic_DNA"/>
</dbReference>
<dbReference type="PANTHER" id="PTHR37017:SF11">
    <property type="entry name" value="ESTERASE_LIPASE_THIOESTERASE DOMAIN-CONTAINING PROTEIN"/>
    <property type="match status" value="1"/>
</dbReference>
<dbReference type="InterPro" id="IPR000073">
    <property type="entry name" value="AB_hydrolase_1"/>
</dbReference>
<sequence length="254" mass="27167">MRSYILVPGLWAGAWVWHRVERRLRAAGHRAFALTLSGLSSDPAGSGSEASDVTLADHVDDVLSVLIEHDLDDVVLVAHDYGGVVAGCVVDRAPERVSHTVYVEAFLAHDGRSMLDAFPDGVHAEELRLIADNGGRLPPPPLAAIADGQDLSSRDARWLAKRFVAHPGRSISGPATLGRPAAGHPATYVVCEQDHFAGSVGDDIDRLRDEPGWTFRTLPTGRWPMLSVPDELVELLLDVGRAAGAVRAETAAGE</sequence>
<dbReference type="GO" id="GO:0016787">
    <property type="term" value="F:hydrolase activity"/>
    <property type="evidence" value="ECO:0007669"/>
    <property type="project" value="UniProtKB-KW"/>
</dbReference>
<dbReference type="Gene3D" id="3.40.50.1820">
    <property type="entry name" value="alpha/beta hydrolase"/>
    <property type="match status" value="1"/>
</dbReference>
<keyword evidence="2" id="KW-0378">Hydrolase</keyword>
<accession>A0ABV5S289</accession>
<dbReference type="InterPro" id="IPR029058">
    <property type="entry name" value="AB_hydrolase_fold"/>
</dbReference>
<organism evidence="2 3">
    <name type="scientific">Nonomuraea helvata</name>
    <dbReference type="NCBI Taxonomy" id="37484"/>
    <lineage>
        <taxon>Bacteria</taxon>
        <taxon>Bacillati</taxon>
        <taxon>Actinomycetota</taxon>
        <taxon>Actinomycetes</taxon>
        <taxon>Streptosporangiales</taxon>
        <taxon>Streptosporangiaceae</taxon>
        <taxon>Nonomuraea</taxon>
    </lineage>
</organism>
<proteinExistence type="predicted"/>
<evidence type="ECO:0000313" key="2">
    <source>
        <dbReference type="EMBL" id="MFB9625784.1"/>
    </source>
</evidence>
<comment type="caution">
    <text evidence="2">The sequence shown here is derived from an EMBL/GenBank/DDBJ whole genome shotgun (WGS) entry which is preliminary data.</text>
</comment>
<keyword evidence="3" id="KW-1185">Reference proteome</keyword>
<dbReference type="Pfam" id="PF12697">
    <property type="entry name" value="Abhydrolase_6"/>
    <property type="match status" value="1"/>
</dbReference>